<dbReference type="Proteomes" id="UP000654075">
    <property type="component" value="Unassembled WGS sequence"/>
</dbReference>
<name>A0A813GF91_POLGL</name>
<comment type="caution">
    <text evidence="1">The sequence shown here is derived from an EMBL/GenBank/DDBJ whole genome shotgun (WGS) entry which is preliminary data.</text>
</comment>
<protein>
    <submittedName>
        <fullName evidence="1">Uncharacterized protein</fullName>
    </submittedName>
</protein>
<evidence type="ECO:0000313" key="1">
    <source>
        <dbReference type="EMBL" id="CAE8623824.1"/>
    </source>
</evidence>
<dbReference type="EMBL" id="CAJNNV010028249">
    <property type="protein sequence ID" value="CAE8623824.1"/>
    <property type="molecule type" value="Genomic_DNA"/>
</dbReference>
<proteinExistence type="predicted"/>
<keyword evidence="2" id="KW-1185">Reference proteome</keyword>
<evidence type="ECO:0000313" key="2">
    <source>
        <dbReference type="Proteomes" id="UP000654075"/>
    </source>
</evidence>
<dbReference type="AlphaFoldDB" id="A0A813GF91"/>
<organism evidence="1 2">
    <name type="scientific">Polarella glacialis</name>
    <name type="common">Dinoflagellate</name>
    <dbReference type="NCBI Taxonomy" id="89957"/>
    <lineage>
        <taxon>Eukaryota</taxon>
        <taxon>Sar</taxon>
        <taxon>Alveolata</taxon>
        <taxon>Dinophyceae</taxon>
        <taxon>Suessiales</taxon>
        <taxon>Suessiaceae</taxon>
        <taxon>Polarella</taxon>
    </lineage>
</organism>
<accession>A0A813GF91</accession>
<gene>
    <name evidence="1" type="ORF">PGLA1383_LOCUS41036</name>
</gene>
<sequence length="115" mass="12559">MFEPTLPSIAREMQEMAGHEGPPLDVRLRFVPRALEALNAGDEEGCINHIADFVETAVQQAQEKGEHPSCVAFAMFSMARGRHATEERLRAAGCSIPVLTSPDTAVLRMKALLSK</sequence>
<reference evidence="1" key="1">
    <citation type="submission" date="2021-02" db="EMBL/GenBank/DDBJ databases">
        <authorList>
            <person name="Dougan E. K."/>
            <person name="Rhodes N."/>
            <person name="Thang M."/>
            <person name="Chan C."/>
        </authorList>
    </citation>
    <scope>NUCLEOTIDE SEQUENCE</scope>
</reference>